<dbReference type="Proteomes" id="UP000266552">
    <property type="component" value="Chromosome"/>
</dbReference>
<gene>
    <name evidence="2" type="ORF">D5F53_16260</name>
</gene>
<reference evidence="2 3" key="1">
    <citation type="submission" date="2018-09" db="EMBL/GenBank/DDBJ databases">
        <title>Genome Sequence of Paenibacillus lautus Strain E7593-69, Azo Dye-Degrading Bacteria, Isolated from Commercial Tattoo Inks.</title>
        <authorList>
            <person name="Nho S.W."/>
            <person name="Kim S.-J."/>
            <person name="Kweon O."/>
            <person name="Cerniglia C.E."/>
        </authorList>
    </citation>
    <scope>NUCLEOTIDE SEQUENCE [LARGE SCALE GENOMIC DNA]</scope>
    <source>
        <strain evidence="2 3">E7593-69</strain>
    </source>
</reference>
<evidence type="ECO:0000259" key="1">
    <source>
        <dbReference type="Pfam" id="PF14062"/>
    </source>
</evidence>
<keyword evidence="3" id="KW-1185">Reference proteome</keyword>
<dbReference type="KEGG" id="plw:D5F53_16260"/>
<protein>
    <submittedName>
        <fullName evidence="2">DUF4253 domain-containing protein</fullName>
    </submittedName>
</protein>
<dbReference type="EMBL" id="CP032412">
    <property type="protein sequence ID" value="AYB44729.1"/>
    <property type="molecule type" value="Genomic_DNA"/>
</dbReference>
<evidence type="ECO:0000313" key="2">
    <source>
        <dbReference type="EMBL" id="AYB44729.1"/>
    </source>
</evidence>
<feature type="domain" description="DUF4253" evidence="1">
    <location>
        <begin position="148"/>
        <end position="253"/>
    </location>
</feature>
<accession>A0A385TLY1</accession>
<dbReference type="AlphaFoldDB" id="A0A385TLY1"/>
<evidence type="ECO:0000313" key="3">
    <source>
        <dbReference type="Proteomes" id="UP000266552"/>
    </source>
</evidence>
<dbReference type="Pfam" id="PF14062">
    <property type="entry name" value="DUF4253"/>
    <property type="match status" value="1"/>
</dbReference>
<proteinExistence type="predicted"/>
<dbReference type="InterPro" id="IPR025349">
    <property type="entry name" value="DUF4253"/>
</dbReference>
<dbReference type="RefSeq" id="WP_119848609.1">
    <property type="nucleotide sequence ID" value="NZ_CP032412.1"/>
</dbReference>
<sequence>MVEELANYLSECDIEVLDLDGLTLPVPKEGEHKILIAPGYNLVEMMEEICEEETLSEYVNKELEQVQRLGMKDVLGKIVASRLAYTDIALEPEELEGKSFEELYRSYSLLWEGSEMLNEEFGESDTEPFDWNTAWLQGKVEEDEQVILLTLPAEAGYEAPLWVPMGGYNECPLPEHQSVIFKHFQQMYQIKIVAVSEDTWILQAGKRPRTFDEALRLAKEHFIFCQYVMDGFPTLGHYADYLMKHDIWYFWWD</sequence>
<organism evidence="2 3">
    <name type="scientific">Paenibacillus lautus</name>
    <name type="common">Bacillus lautus</name>
    <dbReference type="NCBI Taxonomy" id="1401"/>
    <lineage>
        <taxon>Bacteria</taxon>
        <taxon>Bacillati</taxon>
        <taxon>Bacillota</taxon>
        <taxon>Bacilli</taxon>
        <taxon>Bacillales</taxon>
        <taxon>Paenibacillaceae</taxon>
        <taxon>Paenibacillus</taxon>
    </lineage>
</organism>
<name>A0A385TLY1_PAELA</name>